<proteinExistence type="predicted"/>
<dbReference type="Proteomes" id="UP001419268">
    <property type="component" value="Unassembled WGS sequence"/>
</dbReference>
<reference evidence="2 3" key="1">
    <citation type="submission" date="2024-01" db="EMBL/GenBank/DDBJ databases">
        <title>Genome assemblies of Stephania.</title>
        <authorList>
            <person name="Yang L."/>
        </authorList>
    </citation>
    <scope>NUCLEOTIDE SEQUENCE [LARGE SCALE GENOMIC DNA]</scope>
    <source>
        <strain evidence="2">JXDWG</strain>
        <tissue evidence="2">Leaf</tissue>
    </source>
</reference>
<organism evidence="2 3">
    <name type="scientific">Stephania cephalantha</name>
    <dbReference type="NCBI Taxonomy" id="152367"/>
    <lineage>
        <taxon>Eukaryota</taxon>
        <taxon>Viridiplantae</taxon>
        <taxon>Streptophyta</taxon>
        <taxon>Embryophyta</taxon>
        <taxon>Tracheophyta</taxon>
        <taxon>Spermatophyta</taxon>
        <taxon>Magnoliopsida</taxon>
        <taxon>Ranunculales</taxon>
        <taxon>Menispermaceae</taxon>
        <taxon>Menispermoideae</taxon>
        <taxon>Cissampelideae</taxon>
        <taxon>Stephania</taxon>
    </lineage>
</organism>
<feature type="domain" description="Alpha/beta hydrolase fold-3" evidence="1">
    <location>
        <begin position="193"/>
        <end position="274"/>
    </location>
</feature>
<name>A0AAP0JE26_9MAGN</name>
<evidence type="ECO:0000313" key="3">
    <source>
        <dbReference type="Proteomes" id="UP001419268"/>
    </source>
</evidence>
<dbReference type="AlphaFoldDB" id="A0AAP0JE26"/>
<dbReference type="Pfam" id="PF07859">
    <property type="entry name" value="Abhydrolase_3"/>
    <property type="match status" value="2"/>
</dbReference>
<dbReference type="PANTHER" id="PTHR23024:SF406">
    <property type="entry name" value="CARBOXYLESTERASE 15-RELATED"/>
    <property type="match status" value="1"/>
</dbReference>
<protein>
    <recommendedName>
        <fullName evidence="1">Alpha/beta hydrolase fold-3 domain-containing protein</fullName>
    </recommendedName>
</protein>
<dbReference type="GO" id="GO:0016787">
    <property type="term" value="F:hydrolase activity"/>
    <property type="evidence" value="ECO:0007669"/>
    <property type="project" value="InterPro"/>
</dbReference>
<sequence length="299" mass="32461">MSGDAAAPTPYVVEDCRGALKLYSDGTISRTVPAAFSSSHHHHHSVAVLHKHLTTFHPLHRLPLRIYKPTTTTANNHNYNKLPILLYFHGGGFCIGSCTWPLFHHACAALASAINAVVVAPDYRLAPEHRLPAAHEDAVEALEWVIGQAGAEEEGGEVVDGGGGLREGVCGGRVGGGEFGALAGRDELEISRKGSSTMYWRLSVPVGETRDHPCVNPFGPASPNLEPLSLEPIFVACGSKDLLKSRSEDYVNRLKNWGKKIEYKEIEGEQHGFLSFNPHSEGSVKLMDMINHFIAENSN</sequence>
<dbReference type="PANTHER" id="PTHR23024">
    <property type="entry name" value="ARYLACETAMIDE DEACETYLASE"/>
    <property type="match status" value="1"/>
</dbReference>
<dbReference type="EMBL" id="JBBNAG010000005">
    <property type="protein sequence ID" value="KAK9132268.1"/>
    <property type="molecule type" value="Genomic_DNA"/>
</dbReference>
<accession>A0AAP0JE26</accession>
<feature type="domain" description="Alpha/beta hydrolase fold-3" evidence="1">
    <location>
        <begin position="85"/>
        <end position="152"/>
    </location>
</feature>
<gene>
    <name evidence="2" type="ORF">Scep_011796</name>
</gene>
<keyword evidence="3" id="KW-1185">Reference proteome</keyword>
<dbReference type="InterPro" id="IPR029058">
    <property type="entry name" value="AB_hydrolase_fold"/>
</dbReference>
<dbReference type="Gene3D" id="3.40.50.1820">
    <property type="entry name" value="alpha/beta hydrolase"/>
    <property type="match status" value="2"/>
</dbReference>
<evidence type="ECO:0000313" key="2">
    <source>
        <dbReference type="EMBL" id="KAK9132268.1"/>
    </source>
</evidence>
<dbReference type="SUPFAM" id="SSF53474">
    <property type="entry name" value="alpha/beta-Hydrolases"/>
    <property type="match status" value="1"/>
</dbReference>
<dbReference type="InterPro" id="IPR013094">
    <property type="entry name" value="AB_hydrolase_3"/>
</dbReference>
<comment type="caution">
    <text evidence="2">The sequence shown here is derived from an EMBL/GenBank/DDBJ whole genome shotgun (WGS) entry which is preliminary data.</text>
</comment>
<evidence type="ECO:0000259" key="1">
    <source>
        <dbReference type="Pfam" id="PF07859"/>
    </source>
</evidence>
<dbReference type="InterPro" id="IPR050466">
    <property type="entry name" value="Carboxylest/Gibb_receptor"/>
</dbReference>